<reference evidence="8" key="1">
    <citation type="journal article" date="2014" name="Int. J. Syst. Evol. Microbiol.">
        <title>Complete genome sequence of Corynebacterium casei LMG S-19264T (=DSM 44701T), isolated from a smear-ripened cheese.</title>
        <authorList>
            <consortium name="US DOE Joint Genome Institute (JGI-PGF)"/>
            <person name="Walter F."/>
            <person name="Albersmeier A."/>
            <person name="Kalinowski J."/>
            <person name="Ruckert C."/>
        </authorList>
    </citation>
    <scope>NUCLEOTIDE SEQUENCE</scope>
    <source>
        <strain evidence="8">CGMCC 1.15371</strain>
    </source>
</reference>
<evidence type="ECO:0000256" key="6">
    <source>
        <dbReference type="RuleBase" id="RU003943"/>
    </source>
</evidence>
<feature type="transmembrane region" description="Helical" evidence="7">
    <location>
        <begin position="128"/>
        <end position="149"/>
    </location>
</feature>
<evidence type="ECO:0000313" key="8">
    <source>
        <dbReference type="EMBL" id="GGE31998.1"/>
    </source>
</evidence>
<dbReference type="PANTHER" id="PTHR30477">
    <property type="entry name" value="ABC-TRANSPORTER METAL-BINDING PROTEIN"/>
    <property type="match status" value="1"/>
</dbReference>
<dbReference type="EMBL" id="BMIR01000002">
    <property type="protein sequence ID" value="GGE31998.1"/>
    <property type="molecule type" value="Genomic_DNA"/>
</dbReference>
<evidence type="ECO:0000256" key="3">
    <source>
        <dbReference type="ARBA" id="ARBA00022692"/>
    </source>
</evidence>
<comment type="similarity">
    <text evidence="2 6">Belongs to the ABC-3 integral membrane protein family.</text>
</comment>
<dbReference type="InterPro" id="IPR001626">
    <property type="entry name" value="ABC_TroCD"/>
</dbReference>
<dbReference type="GO" id="GO:0010043">
    <property type="term" value="P:response to zinc ion"/>
    <property type="evidence" value="ECO:0007669"/>
    <property type="project" value="TreeGrafter"/>
</dbReference>
<keyword evidence="4 7" id="KW-1133">Transmembrane helix</keyword>
<dbReference type="Pfam" id="PF00950">
    <property type="entry name" value="ABC-3"/>
    <property type="match status" value="1"/>
</dbReference>
<comment type="subcellular location">
    <subcellularLocation>
        <location evidence="6">Cell membrane</location>
        <topology evidence="6">Multi-pass membrane protein</topology>
    </subcellularLocation>
    <subcellularLocation>
        <location evidence="1">Membrane</location>
        <topology evidence="1">Multi-pass membrane protein</topology>
    </subcellularLocation>
</comment>
<evidence type="ECO:0000256" key="1">
    <source>
        <dbReference type="ARBA" id="ARBA00004141"/>
    </source>
</evidence>
<dbReference type="GO" id="GO:0043190">
    <property type="term" value="C:ATP-binding cassette (ABC) transporter complex"/>
    <property type="evidence" value="ECO:0007669"/>
    <property type="project" value="InterPro"/>
</dbReference>
<keyword evidence="6" id="KW-0813">Transport</keyword>
<evidence type="ECO:0000256" key="5">
    <source>
        <dbReference type="ARBA" id="ARBA00023136"/>
    </source>
</evidence>
<feature type="transmembrane region" description="Helical" evidence="7">
    <location>
        <begin position="6"/>
        <end position="28"/>
    </location>
</feature>
<dbReference type="InterPro" id="IPR037294">
    <property type="entry name" value="ABC_BtuC-like"/>
</dbReference>
<dbReference type="Gene3D" id="1.10.3470.10">
    <property type="entry name" value="ABC transporter involved in vitamin B12 uptake, BtuC"/>
    <property type="match status" value="1"/>
</dbReference>
<feature type="transmembrane region" description="Helical" evidence="7">
    <location>
        <begin position="211"/>
        <end position="234"/>
    </location>
</feature>
<protein>
    <submittedName>
        <fullName evidence="8">ABC transporter</fullName>
    </submittedName>
</protein>
<proteinExistence type="inferred from homology"/>
<dbReference type="Proteomes" id="UP000628775">
    <property type="component" value="Unassembled WGS sequence"/>
</dbReference>
<dbReference type="AlphaFoldDB" id="A0A8J2VM28"/>
<dbReference type="PANTHER" id="PTHR30477:SF13">
    <property type="entry name" value="IRON TRANSPORT SYSTEM MEMBRANE PROTEIN HI_0360-RELATED"/>
    <property type="match status" value="1"/>
</dbReference>
<evidence type="ECO:0000313" key="9">
    <source>
        <dbReference type="Proteomes" id="UP000628775"/>
    </source>
</evidence>
<feature type="transmembrane region" description="Helical" evidence="7">
    <location>
        <begin position="240"/>
        <end position="261"/>
    </location>
</feature>
<keyword evidence="3 6" id="KW-0812">Transmembrane</keyword>
<accession>A0A8J2VM28</accession>
<organism evidence="8 9">
    <name type="scientific">Pullulanibacillus camelliae</name>
    <dbReference type="NCBI Taxonomy" id="1707096"/>
    <lineage>
        <taxon>Bacteria</taxon>
        <taxon>Bacillati</taxon>
        <taxon>Bacillota</taxon>
        <taxon>Bacilli</taxon>
        <taxon>Bacillales</taxon>
        <taxon>Sporolactobacillaceae</taxon>
        <taxon>Pullulanibacillus</taxon>
    </lineage>
</organism>
<keyword evidence="5 7" id="KW-0472">Membrane</keyword>
<evidence type="ECO:0000256" key="7">
    <source>
        <dbReference type="SAM" id="Phobius"/>
    </source>
</evidence>
<dbReference type="GO" id="GO:0055085">
    <property type="term" value="P:transmembrane transport"/>
    <property type="evidence" value="ECO:0007669"/>
    <property type="project" value="InterPro"/>
</dbReference>
<keyword evidence="9" id="KW-1185">Reference proteome</keyword>
<feature type="transmembrane region" description="Helical" evidence="7">
    <location>
        <begin position="85"/>
        <end position="104"/>
    </location>
</feature>
<gene>
    <name evidence="8" type="ORF">GCM10011391_08280</name>
</gene>
<evidence type="ECO:0000256" key="4">
    <source>
        <dbReference type="ARBA" id="ARBA00022989"/>
    </source>
</evidence>
<comment type="caution">
    <text evidence="8">The sequence shown here is derived from an EMBL/GenBank/DDBJ whole genome shotgun (WGS) entry which is preliminary data.</text>
</comment>
<evidence type="ECO:0000256" key="2">
    <source>
        <dbReference type="ARBA" id="ARBA00008034"/>
    </source>
</evidence>
<sequence>MFHYDFMQHAFIAGTIVAIMCGAIGVFVMARGLSFITHSFSHIGFSGASFAIYVGWDPLEGLLLFTTVGALSIGRMGVKFFRREASISVMLSVFLGLGILFLALTPQSGSFTSTILFGSVVGISLKDVWVIVILTAALLCLLTLGYKMLKFDSFDPVGAEAAGLPIRFISVAFLLLLSVGVAEAVQIVGALLVFALMTIPASTARHITQSVFMMIVVSAVLAVLGVWVGLTLSYLTSAPVSFYITAFEALCYFLALGWSALKAKYQPMKMAA</sequence>
<name>A0A8J2VM28_9BACL</name>
<dbReference type="SUPFAM" id="SSF81345">
    <property type="entry name" value="ABC transporter involved in vitamin B12 uptake, BtuC"/>
    <property type="match status" value="1"/>
</dbReference>
<reference evidence="8" key="2">
    <citation type="submission" date="2020-09" db="EMBL/GenBank/DDBJ databases">
        <authorList>
            <person name="Sun Q."/>
            <person name="Zhou Y."/>
        </authorList>
    </citation>
    <scope>NUCLEOTIDE SEQUENCE</scope>
    <source>
        <strain evidence="8">CGMCC 1.15371</strain>
    </source>
</reference>
<dbReference type="RefSeq" id="WP_188689544.1">
    <property type="nucleotide sequence ID" value="NZ_BMIR01000002.1"/>
</dbReference>